<evidence type="ECO:0000256" key="2">
    <source>
        <dbReference type="ARBA" id="ARBA00009597"/>
    </source>
</evidence>
<keyword evidence="9" id="KW-1185">Reference proteome</keyword>
<dbReference type="Gene3D" id="3.10.450.240">
    <property type="match status" value="1"/>
</dbReference>
<dbReference type="NCBIfam" id="NF033779">
    <property type="entry name" value="Tim44_TimA_adap"/>
    <property type="match status" value="1"/>
</dbReference>
<dbReference type="Pfam" id="PF04280">
    <property type="entry name" value="Tim44"/>
    <property type="match status" value="1"/>
</dbReference>
<evidence type="ECO:0000259" key="7">
    <source>
        <dbReference type="SMART" id="SM00978"/>
    </source>
</evidence>
<keyword evidence="6" id="KW-1133">Transmembrane helix</keyword>
<evidence type="ECO:0000256" key="6">
    <source>
        <dbReference type="SAM" id="Phobius"/>
    </source>
</evidence>
<dbReference type="AlphaFoldDB" id="A0A1G6DZP6"/>
<dbReference type="EMBL" id="FMXQ01000009">
    <property type="protein sequence ID" value="SDB50623.1"/>
    <property type="molecule type" value="Genomic_DNA"/>
</dbReference>
<dbReference type="InterPro" id="IPR016985">
    <property type="entry name" value="UCP031890_Tim44-rel"/>
</dbReference>
<evidence type="ECO:0000256" key="5">
    <source>
        <dbReference type="SAM" id="MobiDB-lite"/>
    </source>
</evidence>
<keyword evidence="4 6" id="KW-0472">Membrane</keyword>
<evidence type="ECO:0000313" key="9">
    <source>
        <dbReference type="Proteomes" id="UP000199071"/>
    </source>
</evidence>
<dbReference type="Proteomes" id="UP000199071">
    <property type="component" value="Unassembled WGS sequence"/>
</dbReference>
<comment type="similarity">
    <text evidence="2">Belongs to the Tim44 family.</text>
</comment>
<reference evidence="8 9" key="1">
    <citation type="submission" date="2016-10" db="EMBL/GenBank/DDBJ databases">
        <authorList>
            <person name="de Groot N.N."/>
        </authorList>
    </citation>
    <scope>NUCLEOTIDE SEQUENCE [LARGE SCALE GENOMIC DNA]</scope>
    <source>
        <strain evidence="8 9">ATCC 35022</strain>
    </source>
</reference>
<accession>A0A1G6DZP6</accession>
<dbReference type="InterPro" id="IPR039544">
    <property type="entry name" value="Tim44-like"/>
</dbReference>
<keyword evidence="3" id="KW-0809">Transit peptide</keyword>
<dbReference type="GO" id="GO:0016020">
    <property type="term" value="C:membrane"/>
    <property type="evidence" value="ECO:0007669"/>
    <property type="project" value="UniProtKB-SubCell"/>
</dbReference>
<evidence type="ECO:0000256" key="1">
    <source>
        <dbReference type="ARBA" id="ARBA00004370"/>
    </source>
</evidence>
<feature type="transmembrane region" description="Helical" evidence="6">
    <location>
        <begin position="6"/>
        <end position="23"/>
    </location>
</feature>
<dbReference type="InterPro" id="IPR007379">
    <property type="entry name" value="Tim44-like_dom"/>
</dbReference>
<sequence length="240" mass="26041">MNGFVDIYTIIFLAIAVVIFFRLRSVLGRRTGNERPPFDPYSRREAPPTASGDEKVISLPARRPNGAADAPGAIAPAAEAQIKTLAPEGSSLNEALRAIAAADRNFDPDAFIGGAKGAYEMIVTAFAEGDRKTLKNLLSREVYDGFVAAITEREARQETIEFRFVGIDKAEITEASLKSGTSQITVKFLSKLISATHDKDGTVVDGDPVHVGDVTDIWTFARDINSRDPNWKLVATESVE</sequence>
<dbReference type="OrthoDB" id="9798618at2"/>
<dbReference type="RefSeq" id="WP_090879165.1">
    <property type="nucleotide sequence ID" value="NZ_FMXQ01000009.1"/>
</dbReference>
<dbReference type="GO" id="GO:0051087">
    <property type="term" value="F:protein-folding chaperone binding"/>
    <property type="evidence" value="ECO:0007669"/>
    <property type="project" value="TreeGrafter"/>
</dbReference>
<dbReference type="PANTHER" id="PTHR10721">
    <property type="entry name" value="MITOCHONDRIAL IMPORT INNER MEMBRANE TRANSLOCASE SUBUNIT TIM44"/>
    <property type="match status" value="1"/>
</dbReference>
<organism evidence="8 9">
    <name type="scientific">Bauldia litoralis</name>
    <dbReference type="NCBI Taxonomy" id="665467"/>
    <lineage>
        <taxon>Bacteria</taxon>
        <taxon>Pseudomonadati</taxon>
        <taxon>Pseudomonadota</taxon>
        <taxon>Alphaproteobacteria</taxon>
        <taxon>Hyphomicrobiales</taxon>
        <taxon>Kaistiaceae</taxon>
        <taxon>Bauldia</taxon>
    </lineage>
</organism>
<dbReference type="GO" id="GO:0030150">
    <property type="term" value="P:protein import into mitochondrial matrix"/>
    <property type="evidence" value="ECO:0007669"/>
    <property type="project" value="TreeGrafter"/>
</dbReference>
<feature type="domain" description="Tim44-like" evidence="7">
    <location>
        <begin position="92"/>
        <end position="238"/>
    </location>
</feature>
<proteinExistence type="inferred from homology"/>
<evidence type="ECO:0000313" key="8">
    <source>
        <dbReference type="EMBL" id="SDB50623.1"/>
    </source>
</evidence>
<dbReference type="InterPro" id="IPR032710">
    <property type="entry name" value="NTF2-like_dom_sf"/>
</dbReference>
<comment type="subcellular location">
    <subcellularLocation>
        <location evidence="1">Membrane</location>
    </subcellularLocation>
</comment>
<dbReference type="PANTHER" id="PTHR10721:SF1">
    <property type="entry name" value="MITOCHONDRIAL IMPORT INNER MEMBRANE TRANSLOCASE SUBUNIT TIM44"/>
    <property type="match status" value="1"/>
</dbReference>
<name>A0A1G6DZP6_9HYPH</name>
<dbReference type="STRING" id="665467.SAMN02982931_03960"/>
<gene>
    <name evidence="8" type="ORF">SAMN02982931_03960</name>
</gene>
<feature type="region of interest" description="Disordered" evidence="5">
    <location>
        <begin position="32"/>
        <end position="57"/>
    </location>
</feature>
<evidence type="ECO:0000256" key="4">
    <source>
        <dbReference type="ARBA" id="ARBA00023136"/>
    </source>
</evidence>
<evidence type="ECO:0000256" key="3">
    <source>
        <dbReference type="ARBA" id="ARBA00022946"/>
    </source>
</evidence>
<protein>
    <submittedName>
        <fullName evidence="8">Predicted lipid-binding transport protein, Tim44 family</fullName>
    </submittedName>
</protein>
<dbReference type="PIRSF" id="PIRSF031890">
    <property type="entry name" value="UCP031890_transporter_Tim44"/>
    <property type="match status" value="1"/>
</dbReference>
<keyword evidence="6" id="KW-0812">Transmembrane</keyword>
<dbReference type="SMART" id="SM00978">
    <property type="entry name" value="Tim44"/>
    <property type="match status" value="1"/>
</dbReference>
<feature type="compositionally biased region" description="Basic and acidic residues" evidence="5">
    <location>
        <begin position="32"/>
        <end position="56"/>
    </location>
</feature>
<dbReference type="SUPFAM" id="SSF54427">
    <property type="entry name" value="NTF2-like"/>
    <property type="match status" value="1"/>
</dbReference>